<proteinExistence type="predicted"/>
<dbReference type="Proteomes" id="UP000240357">
    <property type="component" value="Unassembled WGS sequence"/>
</dbReference>
<name>A0A2T2YPA6_9BACT</name>
<feature type="domain" description="GH3 middle" evidence="1">
    <location>
        <begin position="286"/>
        <end position="355"/>
    </location>
</feature>
<dbReference type="Pfam" id="PF03321">
    <property type="entry name" value="GH3"/>
    <property type="match status" value="1"/>
</dbReference>
<dbReference type="AlphaFoldDB" id="A0A2T2YPA6"/>
<keyword evidence="4" id="KW-1185">Reference proteome</keyword>
<evidence type="ECO:0000313" key="4">
    <source>
        <dbReference type="Proteomes" id="UP000240357"/>
    </source>
</evidence>
<dbReference type="GO" id="GO:0016881">
    <property type="term" value="F:acid-amino acid ligase activity"/>
    <property type="evidence" value="ECO:0007669"/>
    <property type="project" value="TreeGrafter"/>
</dbReference>
<reference evidence="3 4" key="1">
    <citation type="submission" date="2018-03" db="EMBL/GenBank/DDBJ databases">
        <title>Adhaeribacter sp. HMF7605 Genome sequencing and assembly.</title>
        <authorList>
            <person name="Kang H."/>
            <person name="Kang J."/>
            <person name="Cha I."/>
            <person name="Kim H."/>
            <person name="Joh K."/>
        </authorList>
    </citation>
    <scope>NUCLEOTIDE SEQUENCE [LARGE SCALE GENOMIC DNA]</scope>
    <source>
        <strain evidence="3 4">HMF7605</strain>
    </source>
</reference>
<dbReference type="OrthoDB" id="5678283at2"/>
<dbReference type="Pfam" id="PF23571">
    <property type="entry name" value="GH3_M"/>
    <property type="match status" value="1"/>
</dbReference>
<dbReference type="InterPro" id="IPR055378">
    <property type="entry name" value="GH3_C"/>
</dbReference>
<evidence type="ECO:0008006" key="5">
    <source>
        <dbReference type="Google" id="ProtNLM"/>
    </source>
</evidence>
<accession>A0A2T2YPA6</accession>
<evidence type="ECO:0000259" key="2">
    <source>
        <dbReference type="Pfam" id="PF23572"/>
    </source>
</evidence>
<dbReference type="PANTHER" id="PTHR31901:SF9">
    <property type="entry name" value="GH3 DOMAIN-CONTAINING PROTEIN"/>
    <property type="match status" value="1"/>
</dbReference>
<dbReference type="InterPro" id="IPR055377">
    <property type="entry name" value="GH3_M"/>
</dbReference>
<dbReference type="EMBL" id="PYFT01000001">
    <property type="protein sequence ID" value="PSR57352.1"/>
    <property type="molecule type" value="Genomic_DNA"/>
</dbReference>
<dbReference type="PANTHER" id="PTHR31901">
    <property type="entry name" value="GH3 DOMAIN-CONTAINING PROTEIN"/>
    <property type="match status" value="1"/>
</dbReference>
<dbReference type="GO" id="GO:0005737">
    <property type="term" value="C:cytoplasm"/>
    <property type="evidence" value="ECO:0007669"/>
    <property type="project" value="TreeGrafter"/>
</dbReference>
<dbReference type="Pfam" id="PF23572">
    <property type="entry name" value="GH3_C"/>
    <property type="match status" value="1"/>
</dbReference>
<protein>
    <recommendedName>
        <fullName evidence="5">GH3 auxin-responsive promoter family protein</fullName>
    </recommendedName>
</protein>
<comment type="caution">
    <text evidence="3">The sequence shown here is derived from an EMBL/GenBank/DDBJ whole genome shotgun (WGS) entry which is preliminary data.</text>
</comment>
<dbReference type="InterPro" id="IPR004993">
    <property type="entry name" value="GH3"/>
</dbReference>
<feature type="domain" description="GH3 C-terminal" evidence="2">
    <location>
        <begin position="370"/>
        <end position="483"/>
    </location>
</feature>
<sequence length="494" mass="56643">MKKRIHQIDLFRKYPHDVQNELFSSLLDTAKNTDWGKKYGYAEITSVEEYKKRVPISTYEDLFPHIERVMKGEQNVLWPSTISWFAKSSGTTNARSKYIPVSPESLEDCHYKGGKDMLSIYTILYPDTRVFNGKSLSIGGSLRENEYNPKSYCGDVSAVIMRNLPIWAEAKRTPPLKVALMDKWEEKIEAMADITVKENVTSLTGVPTWTYVLLNRILELTGKNNILEVWPNLELFAHGAVAFGPYRELFKQLIPSDQMHYLEIYNASEGFFGIQDQAGTHDEMLLMLDYGVYYEFIPMDEIDLDDPKALTLDQVELDKNYALVISTNAGLWRYKIGDTIKFTSLEPYRIKISGRTKHFINAFGEELIIENAETAIIEACQKTNAIMANFTAAPVYFEGKNRGGHEWVIEFSREPDNLETFRQVLDETLRTINSDYDAKRQNDLALRAPIIQLAPPGTFHQWLRNKGKLGGQNKVPRLSNSREYLEEILELLAS</sequence>
<organism evidence="3 4">
    <name type="scientific">Adhaeribacter arboris</name>
    <dbReference type="NCBI Taxonomy" id="2072846"/>
    <lineage>
        <taxon>Bacteria</taxon>
        <taxon>Pseudomonadati</taxon>
        <taxon>Bacteroidota</taxon>
        <taxon>Cytophagia</taxon>
        <taxon>Cytophagales</taxon>
        <taxon>Hymenobacteraceae</taxon>
        <taxon>Adhaeribacter</taxon>
    </lineage>
</organism>
<gene>
    <name evidence="3" type="ORF">AHMF7605_17625</name>
</gene>
<evidence type="ECO:0000313" key="3">
    <source>
        <dbReference type="EMBL" id="PSR57352.1"/>
    </source>
</evidence>
<evidence type="ECO:0000259" key="1">
    <source>
        <dbReference type="Pfam" id="PF23571"/>
    </source>
</evidence>